<dbReference type="Proteomes" id="UP001497516">
    <property type="component" value="Chromosome 6"/>
</dbReference>
<dbReference type="AlphaFoldDB" id="A0AAV2FE25"/>
<dbReference type="EMBL" id="OZ034819">
    <property type="protein sequence ID" value="CAL1396279.1"/>
    <property type="molecule type" value="Genomic_DNA"/>
</dbReference>
<gene>
    <name evidence="2" type="ORF">LTRI10_LOCUS36659</name>
</gene>
<evidence type="ECO:0000313" key="2">
    <source>
        <dbReference type="EMBL" id="CAL1396279.1"/>
    </source>
</evidence>
<protein>
    <submittedName>
        <fullName evidence="2">Uncharacterized protein</fullName>
    </submittedName>
</protein>
<organism evidence="2 3">
    <name type="scientific">Linum trigynum</name>
    <dbReference type="NCBI Taxonomy" id="586398"/>
    <lineage>
        <taxon>Eukaryota</taxon>
        <taxon>Viridiplantae</taxon>
        <taxon>Streptophyta</taxon>
        <taxon>Embryophyta</taxon>
        <taxon>Tracheophyta</taxon>
        <taxon>Spermatophyta</taxon>
        <taxon>Magnoliopsida</taxon>
        <taxon>eudicotyledons</taxon>
        <taxon>Gunneridae</taxon>
        <taxon>Pentapetalae</taxon>
        <taxon>rosids</taxon>
        <taxon>fabids</taxon>
        <taxon>Malpighiales</taxon>
        <taxon>Linaceae</taxon>
        <taxon>Linum</taxon>
    </lineage>
</organism>
<proteinExistence type="predicted"/>
<evidence type="ECO:0000313" key="3">
    <source>
        <dbReference type="Proteomes" id="UP001497516"/>
    </source>
</evidence>
<feature type="region of interest" description="Disordered" evidence="1">
    <location>
        <begin position="27"/>
        <end position="54"/>
    </location>
</feature>
<evidence type="ECO:0000256" key="1">
    <source>
        <dbReference type="SAM" id="MobiDB-lite"/>
    </source>
</evidence>
<accession>A0AAV2FE25</accession>
<name>A0AAV2FE25_9ROSI</name>
<reference evidence="2 3" key="1">
    <citation type="submission" date="2024-04" db="EMBL/GenBank/DDBJ databases">
        <authorList>
            <person name="Fracassetti M."/>
        </authorList>
    </citation>
    <scope>NUCLEOTIDE SEQUENCE [LARGE SCALE GENOMIC DNA]</scope>
</reference>
<sequence>MMDPGGLQEPTEMEMVDWRVSGRRGKSRRAEVVAAGAGGRRVGSQEGRRGSRGRREKALVGLRRWFGRLDWRVLTAGVE</sequence>
<keyword evidence="3" id="KW-1185">Reference proteome</keyword>